<accession>A0A6J7IXC7</accession>
<reference evidence="1" key="1">
    <citation type="submission" date="2020-05" db="EMBL/GenBank/DDBJ databases">
        <authorList>
            <person name="Chiriac C."/>
            <person name="Salcher M."/>
            <person name="Ghai R."/>
            <person name="Kavagutti S V."/>
        </authorList>
    </citation>
    <scope>NUCLEOTIDE SEQUENCE</scope>
</reference>
<dbReference type="EMBL" id="CAFBMH010000175">
    <property type="protein sequence ID" value="CAB4935509.1"/>
    <property type="molecule type" value="Genomic_DNA"/>
</dbReference>
<sequence>MLSDIYAQGIAETAIWDGTEAFRNVDFSTFT</sequence>
<organism evidence="1">
    <name type="scientific">freshwater metagenome</name>
    <dbReference type="NCBI Taxonomy" id="449393"/>
    <lineage>
        <taxon>unclassified sequences</taxon>
        <taxon>metagenomes</taxon>
        <taxon>ecological metagenomes</taxon>
    </lineage>
</organism>
<proteinExistence type="predicted"/>
<gene>
    <name evidence="1" type="ORF">UFOPK3543_02928</name>
</gene>
<dbReference type="AlphaFoldDB" id="A0A6J7IXC7"/>
<evidence type="ECO:0000313" key="1">
    <source>
        <dbReference type="EMBL" id="CAB4935509.1"/>
    </source>
</evidence>
<protein>
    <submittedName>
        <fullName evidence="1">Unannotated protein</fullName>
    </submittedName>
</protein>
<name>A0A6J7IXC7_9ZZZZ</name>